<gene>
    <name evidence="1" type="ORF">M427DRAFT_421758</name>
</gene>
<evidence type="ECO:0000313" key="1">
    <source>
        <dbReference type="EMBL" id="KXS11735.1"/>
    </source>
</evidence>
<dbReference type="OrthoDB" id="10461511at2759"/>
<name>A0A139A5J0_GONPJ</name>
<sequence length="501" mass="55354">MPRLPHDIIHLIVLQLAFDPDPRTLCALRLVSRSCDDIAARKIHRIVRPRSLAAVQGLTKVFDAWKRARAGAGAGEGATKSETDNEAEAAGDLSRGARRWLEGPVDEVDLQLVFSFAQPTLDGILQLLRVLPPSRIQRLYVPQLDHPVLLYFVAECPALQDLAMPAHMWRGQPRLIGRLRGIYMCPDVDGGGMDISPLLECDPPDNLAVLETVSIGTPRDGLRGRYLALLEELIGRVQSLKHFRTGAAMSPEHLRLLMETAPRLEAVDLLHTATVSEEHLQVLAELGGATLHRSPVRLHTLHTMHRLTTLQFNEGAVTVLSSDAIVDSIVRLGTLHELVIDGAGGGLESYPFQTVGTPSQPGVKLASAFERVLAANKGLRKLFMFKCPAPFPVAVALDTVARLGRRLEYVYVGGVNLTQEPFEQWLRESWRALPNLRHVGRPFFLLSYLNIGVIYERDSAEASAESLNGTPFWRLKGRRDVRVGDMWGRSVFSVIPNAIAQ</sequence>
<reference evidence="1 2" key="1">
    <citation type="journal article" date="2015" name="Genome Biol. Evol.">
        <title>Phylogenomic analyses indicate that early fungi evolved digesting cell walls of algal ancestors of land plants.</title>
        <authorList>
            <person name="Chang Y."/>
            <person name="Wang S."/>
            <person name="Sekimoto S."/>
            <person name="Aerts A.L."/>
            <person name="Choi C."/>
            <person name="Clum A."/>
            <person name="LaButti K.M."/>
            <person name="Lindquist E.A."/>
            <person name="Yee Ngan C."/>
            <person name="Ohm R.A."/>
            <person name="Salamov A.A."/>
            <person name="Grigoriev I.V."/>
            <person name="Spatafora J.W."/>
            <person name="Berbee M.L."/>
        </authorList>
    </citation>
    <scope>NUCLEOTIDE SEQUENCE [LARGE SCALE GENOMIC DNA]</scope>
    <source>
        <strain evidence="1 2">JEL478</strain>
    </source>
</reference>
<evidence type="ECO:0008006" key="3">
    <source>
        <dbReference type="Google" id="ProtNLM"/>
    </source>
</evidence>
<organism evidence="1 2">
    <name type="scientific">Gonapodya prolifera (strain JEL478)</name>
    <name type="common">Monoblepharis prolifera</name>
    <dbReference type="NCBI Taxonomy" id="1344416"/>
    <lineage>
        <taxon>Eukaryota</taxon>
        <taxon>Fungi</taxon>
        <taxon>Fungi incertae sedis</taxon>
        <taxon>Chytridiomycota</taxon>
        <taxon>Chytridiomycota incertae sedis</taxon>
        <taxon>Monoblepharidomycetes</taxon>
        <taxon>Monoblepharidales</taxon>
        <taxon>Gonapodyaceae</taxon>
        <taxon>Gonapodya</taxon>
    </lineage>
</organism>
<dbReference type="Proteomes" id="UP000070544">
    <property type="component" value="Unassembled WGS sequence"/>
</dbReference>
<proteinExistence type="predicted"/>
<protein>
    <recommendedName>
        <fullName evidence="3">F-box domain-containing protein</fullName>
    </recommendedName>
</protein>
<evidence type="ECO:0000313" key="2">
    <source>
        <dbReference type="Proteomes" id="UP000070544"/>
    </source>
</evidence>
<dbReference type="AlphaFoldDB" id="A0A139A5J0"/>
<accession>A0A139A5J0</accession>
<keyword evidence="2" id="KW-1185">Reference proteome</keyword>
<dbReference type="EMBL" id="KQ965797">
    <property type="protein sequence ID" value="KXS11735.1"/>
    <property type="molecule type" value="Genomic_DNA"/>
</dbReference>